<accession>A0A8C5F118</accession>
<dbReference type="Ensembl" id="ENSGWIT00000030174.1">
    <property type="protein sequence ID" value="ENSGWIP00000027660.1"/>
    <property type="gene ID" value="ENSGWIG00000014444.1"/>
</dbReference>
<proteinExistence type="inferred from homology"/>
<dbReference type="PROSITE" id="PS00108">
    <property type="entry name" value="PROTEIN_KINASE_ST"/>
    <property type="match status" value="1"/>
</dbReference>
<dbReference type="Proteomes" id="UP000694680">
    <property type="component" value="Chromosome 15"/>
</dbReference>
<evidence type="ECO:0000256" key="2">
    <source>
        <dbReference type="ARBA" id="ARBA00022741"/>
    </source>
</evidence>
<keyword evidence="1" id="KW-0808">Transferase</keyword>
<dbReference type="InterPro" id="IPR011009">
    <property type="entry name" value="Kinase-like_dom_sf"/>
</dbReference>
<dbReference type="GO" id="GO:0004694">
    <property type="term" value="F:eukaryotic translation initiation factor 2alpha kinase activity"/>
    <property type="evidence" value="ECO:0007669"/>
    <property type="project" value="TreeGrafter"/>
</dbReference>
<sequence length="264" mass="30550">MQLQTVNLCVCTFSARIDFVIICRFKSEYELLERLGKGGFGSVFKVRRKLIDKFYAIKCVSGKEKALREAKALSQLHFTNIVRFNSSPKCPGVKRYGVKCFIFSLLFIKTSNSTPQYLYILMELCDKKTLKHWIKEKNKDSLQASERREKSLPIAEQIICGVEYIHSSKFIHRDLKPGNIMFGNDETVKIGDFGLVTTDTDDNENPNERTKTGTRTYMAPEQDTTRYDRKVDIFAFGLICFEMLWKMSTGHERAQFVDLICRIK</sequence>
<dbReference type="InterPro" id="IPR017441">
    <property type="entry name" value="Protein_kinase_ATP_BS"/>
</dbReference>
<dbReference type="AlphaFoldDB" id="A0A8C5F118"/>
<protein>
    <recommendedName>
        <fullName evidence="8">Protein kinase domain-containing protein</fullName>
    </recommendedName>
</protein>
<evidence type="ECO:0000259" key="8">
    <source>
        <dbReference type="PROSITE" id="PS50011"/>
    </source>
</evidence>
<name>A0A8C5F118_GOUWI</name>
<dbReference type="PANTHER" id="PTHR11042">
    <property type="entry name" value="EUKARYOTIC TRANSLATION INITIATION FACTOR 2-ALPHA KINASE EIF2-ALPHA KINASE -RELATED"/>
    <property type="match status" value="1"/>
</dbReference>
<dbReference type="SUPFAM" id="SSF56112">
    <property type="entry name" value="Protein kinase-like (PK-like)"/>
    <property type="match status" value="1"/>
</dbReference>
<dbReference type="GO" id="GO:0005634">
    <property type="term" value="C:nucleus"/>
    <property type="evidence" value="ECO:0007669"/>
    <property type="project" value="TreeGrafter"/>
</dbReference>
<dbReference type="SMART" id="SM00220">
    <property type="entry name" value="S_TKc"/>
    <property type="match status" value="1"/>
</dbReference>
<organism evidence="9 10">
    <name type="scientific">Gouania willdenowi</name>
    <name type="common">Blunt-snouted clingfish</name>
    <name type="synonym">Lepadogaster willdenowi</name>
    <dbReference type="NCBI Taxonomy" id="441366"/>
    <lineage>
        <taxon>Eukaryota</taxon>
        <taxon>Metazoa</taxon>
        <taxon>Chordata</taxon>
        <taxon>Craniata</taxon>
        <taxon>Vertebrata</taxon>
        <taxon>Euteleostomi</taxon>
        <taxon>Actinopterygii</taxon>
        <taxon>Neopterygii</taxon>
        <taxon>Teleostei</taxon>
        <taxon>Neoteleostei</taxon>
        <taxon>Acanthomorphata</taxon>
        <taxon>Ovalentaria</taxon>
        <taxon>Blenniimorphae</taxon>
        <taxon>Blenniiformes</taxon>
        <taxon>Gobiesocoidei</taxon>
        <taxon>Gobiesocidae</taxon>
        <taxon>Gobiesocinae</taxon>
        <taxon>Gouania</taxon>
    </lineage>
</organism>
<dbReference type="PANTHER" id="PTHR11042:SF166">
    <property type="entry name" value="EUKARYOTIC TRANSLATION INITIATION FACTOR 2-ALPHA KINASE 3"/>
    <property type="match status" value="1"/>
</dbReference>
<dbReference type="GO" id="GO:0005737">
    <property type="term" value="C:cytoplasm"/>
    <property type="evidence" value="ECO:0007669"/>
    <property type="project" value="TreeGrafter"/>
</dbReference>
<dbReference type="InterPro" id="IPR008271">
    <property type="entry name" value="Ser/Thr_kinase_AS"/>
</dbReference>
<evidence type="ECO:0000313" key="9">
    <source>
        <dbReference type="Ensembl" id="ENSGWIP00000027660.1"/>
    </source>
</evidence>
<reference evidence="9" key="1">
    <citation type="submission" date="2020-06" db="EMBL/GenBank/DDBJ databases">
        <authorList>
            <consortium name="Wellcome Sanger Institute Data Sharing"/>
        </authorList>
    </citation>
    <scope>NUCLEOTIDE SEQUENCE [LARGE SCALE GENOMIC DNA]</scope>
</reference>
<keyword evidence="10" id="KW-1185">Reference proteome</keyword>
<feature type="domain" description="Protein kinase" evidence="8">
    <location>
        <begin position="29"/>
        <end position="264"/>
    </location>
</feature>
<evidence type="ECO:0000256" key="3">
    <source>
        <dbReference type="ARBA" id="ARBA00022777"/>
    </source>
</evidence>
<evidence type="ECO:0000313" key="10">
    <source>
        <dbReference type="Proteomes" id="UP000694680"/>
    </source>
</evidence>
<keyword evidence="4 6" id="KW-0067">ATP-binding</keyword>
<dbReference type="InterPro" id="IPR050339">
    <property type="entry name" value="CC_SR_Kinase"/>
</dbReference>
<reference evidence="9" key="2">
    <citation type="submission" date="2025-08" db="UniProtKB">
        <authorList>
            <consortium name="Ensembl"/>
        </authorList>
    </citation>
    <scope>IDENTIFICATION</scope>
</reference>
<reference evidence="9" key="3">
    <citation type="submission" date="2025-09" db="UniProtKB">
        <authorList>
            <consortium name="Ensembl"/>
        </authorList>
    </citation>
    <scope>IDENTIFICATION</scope>
</reference>
<evidence type="ECO:0000256" key="6">
    <source>
        <dbReference type="PROSITE-ProRule" id="PRU10141"/>
    </source>
</evidence>
<keyword evidence="7" id="KW-0723">Serine/threonine-protein kinase</keyword>
<keyword evidence="3" id="KW-0418">Kinase</keyword>
<dbReference type="InterPro" id="IPR000719">
    <property type="entry name" value="Prot_kinase_dom"/>
</dbReference>
<evidence type="ECO:0000256" key="4">
    <source>
        <dbReference type="ARBA" id="ARBA00022840"/>
    </source>
</evidence>
<dbReference type="Pfam" id="PF00069">
    <property type="entry name" value="Pkinase"/>
    <property type="match status" value="1"/>
</dbReference>
<dbReference type="PROSITE" id="PS50011">
    <property type="entry name" value="PROTEIN_KINASE_DOM"/>
    <property type="match status" value="1"/>
</dbReference>
<evidence type="ECO:0000256" key="5">
    <source>
        <dbReference type="ARBA" id="ARBA00037982"/>
    </source>
</evidence>
<dbReference type="Gene3D" id="3.30.200.20">
    <property type="entry name" value="Phosphorylase Kinase, domain 1"/>
    <property type="match status" value="1"/>
</dbReference>
<dbReference type="PROSITE" id="PS00107">
    <property type="entry name" value="PROTEIN_KINASE_ATP"/>
    <property type="match status" value="1"/>
</dbReference>
<comment type="similarity">
    <text evidence="5">Belongs to the protein kinase superfamily. Ser/Thr protein kinase family. GCN2 subfamily.</text>
</comment>
<evidence type="ECO:0000256" key="7">
    <source>
        <dbReference type="RuleBase" id="RU000304"/>
    </source>
</evidence>
<feature type="binding site" evidence="6">
    <location>
        <position position="58"/>
    </location>
    <ligand>
        <name>ATP</name>
        <dbReference type="ChEBI" id="CHEBI:30616"/>
    </ligand>
</feature>
<evidence type="ECO:0000256" key="1">
    <source>
        <dbReference type="ARBA" id="ARBA00022679"/>
    </source>
</evidence>
<dbReference type="Gene3D" id="1.10.510.10">
    <property type="entry name" value="Transferase(Phosphotransferase) domain 1"/>
    <property type="match status" value="1"/>
</dbReference>
<keyword evidence="2 6" id="KW-0547">Nucleotide-binding</keyword>
<dbReference type="GO" id="GO:0005524">
    <property type="term" value="F:ATP binding"/>
    <property type="evidence" value="ECO:0007669"/>
    <property type="project" value="UniProtKB-UniRule"/>
</dbReference>